<feature type="domain" description="DUF7661" evidence="1">
    <location>
        <begin position="4"/>
        <end position="72"/>
    </location>
</feature>
<dbReference type="EMBL" id="CP041185">
    <property type="protein sequence ID" value="QDG73912.1"/>
    <property type="molecule type" value="Genomic_DNA"/>
</dbReference>
<evidence type="ECO:0000313" key="2">
    <source>
        <dbReference type="EMBL" id="QDG73912.1"/>
    </source>
</evidence>
<dbReference type="InterPro" id="IPR056078">
    <property type="entry name" value="DUF7661"/>
</dbReference>
<gene>
    <name evidence="2" type="ORF">FJQ89_04150</name>
</gene>
<proteinExistence type="predicted"/>
<dbReference type="Proteomes" id="UP000316665">
    <property type="component" value="Chromosome"/>
</dbReference>
<evidence type="ECO:0000259" key="1">
    <source>
        <dbReference type="Pfam" id="PF24697"/>
    </source>
</evidence>
<protein>
    <recommendedName>
        <fullName evidence="1">DUF7661 domain-containing protein</fullName>
    </recommendedName>
</protein>
<reference evidence="2 3" key="1">
    <citation type="submission" date="2019-06" db="EMBL/GenBank/DDBJ databases">
        <title>Complete genome sequence of Janthinobacterium sp. SNU WT3 isolated from diseased rainbow trout.</title>
        <authorList>
            <person name="Oh W.T."/>
            <person name="Park S.C."/>
        </authorList>
    </citation>
    <scope>NUCLEOTIDE SEQUENCE [LARGE SCALE GENOMIC DNA]</scope>
    <source>
        <strain evidence="2 3">SNU WT3</strain>
    </source>
</reference>
<dbReference type="Pfam" id="PF24697">
    <property type="entry name" value="DUF7661"/>
    <property type="match status" value="1"/>
</dbReference>
<evidence type="ECO:0000313" key="3">
    <source>
        <dbReference type="Proteomes" id="UP000316665"/>
    </source>
</evidence>
<dbReference type="KEGG" id="jas:FJQ89_04150"/>
<accession>A0A4Y6RLK5</accession>
<dbReference type="OrthoDB" id="8592593at2"/>
<name>A0A4Y6RLK5_9BURK</name>
<sequence>MQECRFNIFGTLIAVRGNPGAWRAFYLGAEGKRRPADFIIPDDIEADALCEYLADLFHEEATPRNNTATQISSPAFEA</sequence>
<organism evidence="2 3">
    <name type="scientific">Janthinobacterium tructae</name>
    <dbReference type="NCBI Taxonomy" id="2590869"/>
    <lineage>
        <taxon>Bacteria</taxon>
        <taxon>Pseudomonadati</taxon>
        <taxon>Pseudomonadota</taxon>
        <taxon>Betaproteobacteria</taxon>
        <taxon>Burkholderiales</taxon>
        <taxon>Oxalobacteraceae</taxon>
        <taxon>Janthinobacterium</taxon>
    </lineage>
</organism>
<keyword evidence="3" id="KW-1185">Reference proteome</keyword>
<dbReference type="AlphaFoldDB" id="A0A4Y6RLK5"/>
<dbReference type="RefSeq" id="WP_141172618.1">
    <property type="nucleotide sequence ID" value="NZ_CP041185.1"/>
</dbReference>